<feature type="transmembrane region" description="Helical" evidence="7">
    <location>
        <begin position="55"/>
        <end position="77"/>
    </location>
</feature>
<evidence type="ECO:0000256" key="2">
    <source>
        <dbReference type="ARBA" id="ARBA00022448"/>
    </source>
</evidence>
<dbReference type="InterPro" id="IPR037272">
    <property type="entry name" value="SNS_sf"/>
</dbReference>
<accession>A0AAV5P6F5</accession>
<evidence type="ECO:0000256" key="6">
    <source>
        <dbReference type="SAM" id="MobiDB-lite"/>
    </source>
</evidence>
<feature type="compositionally biased region" description="Low complexity" evidence="6">
    <location>
        <begin position="517"/>
        <end position="551"/>
    </location>
</feature>
<dbReference type="CDD" id="cd10334">
    <property type="entry name" value="SLC6sbd_u1"/>
    <property type="match status" value="1"/>
</dbReference>
<feature type="region of interest" description="Disordered" evidence="6">
    <location>
        <begin position="514"/>
        <end position="558"/>
    </location>
</feature>
<feature type="transmembrane region" description="Helical" evidence="7">
    <location>
        <begin position="329"/>
        <end position="350"/>
    </location>
</feature>
<comment type="subcellular location">
    <subcellularLocation>
        <location evidence="1">Membrane</location>
        <topology evidence="1">Multi-pass membrane protein</topology>
    </subcellularLocation>
</comment>
<keyword evidence="3 7" id="KW-0812">Transmembrane</keyword>
<dbReference type="EMBL" id="BSTG01000002">
    <property type="protein sequence ID" value="GLY57312.1"/>
    <property type="molecule type" value="Genomic_DNA"/>
</dbReference>
<dbReference type="PANTHER" id="PTHR42948">
    <property type="entry name" value="TRANSPORTER"/>
    <property type="match status" value="1"/>
</dbReference>
<sequence length="558" mass="59667">MTATETSGGESATQKPREEWTGQVGFIIAAIGSAVGLGNIWRFPGVAYENGGGAFLVPYLVALLTAGIPILFLDYAIGHRFRGSAPTAFRRIARWLEGLGWFQVMICFVIALYYTAVIAWAVSFFVFSFDLRWGDDPAAFFTGDYLRLADPGVSLEFVPAVLVPLVAVWVVTIVVLALGVAKGVQRANTVFLPLLVVAFAVLVVRSLFLEGAADGLNALFTPDWAALGDPNVWIAAYSQIFFSLSIAFGIMVTYASYRRRRSNLTTPGLVVAFSNSSFEILAGIGVFATLGFLAHEQGVGVGELEGISGPILSFVTFPAIVSQMPGGPIFGALFFGSLAMAGFTSLLSILQVVSAGFQEKFGWTPRQASVRLGVVSAIISVLLFSTTTGLVALDTADQWANNVGIVGSAVLMSVLLLWVLRRGPELRYHLNAVSTFRLGRWWQVLVAVLAPLVLGYMLVSRIVTLVVDGYEGYPAWYLALVGWGAIAFMVLAALVLTALRWRRSPDDFVPWPPYPPGDAVAGPGRAPSGRGTTGRATAGSNRAGRTTTTTGPDGEETR</sequence>
<evidence type="ECO:0000313" key="8">
    <source>
        <dbReference type="EMBL" id="GLY57312.1"/>
    </source>
</evidence>
<feature type="transmembrane region" description="Helical" evidence="7">
    <location>
        <begin position="441"/>
        <end position="463"/>
    </location>
</feature>
<dbReference type="Proteomes" id="UP000319068">
    <property type="component" value="Chromosome"/>
</dbReference>
<protein>
    <submittedName>
        <fullName evidence="8">Sodium-dependent transporter</fullName>
    </submittedName>
</protein>
<proteinExistence type="predicted"/>
<evidence type="ECO:0000256" key="5">
    <source>
        <dbReference type="ARBA" id="ARBA00023136"/>
    </source>
</evidence>
<feature type="transmembrane region" description="Helical" evidence="7">
    <location>
        <begin position="370"/>
        <end position="393"/>
    </location>
</feature>
<dbReference type="EMBL" id="CP041694">
    <property type="protein sequence ID" value="QDP73939.1"/>
    <property type="molecule type" value="Genomic_DNA"/>
</dbReference>
<dbReference type="InterPro" id="IPR000175">
    <property type="entry name" value="Na/ntran_symport"/>
</dbReference>
<keyword evidence="5 7" id="KW-0472">Membrane</keyword>
<dbReference type="AlphaFoldDB" id="A0AAV5P6F5"/>
<dbReference type="Proteomes" id="UP001165168">
    <property type="component" value="Unassembled WGS sequence"/>
</dbReference>
<feature type="transmembrane region" description="Helical" evidence="7">
    <location>
        <begin position="24"/>
        <end position="43"/>
    </location>
</feature>
<dbReference type="SUPFAM" id="SSF161070">
    <property type="entry name" value="SNF-like"/>
    <property type="match status" value="1"/>
</dbReference>
<evidence type="ECO:0000256" key="4">
    <source>
        <dbReference type="ARBA" id="ARBA00022989"/>
    </source>
</evidence>
<evidence type="ECO:0000256" key="3">
    <source>
        <dbReference type="ARBA" id="ARBA00022692"/>
    </source>
</evidence>
<dbReference type="PROSITE" id="PS50267">
    <property type="entry name" value="NA_NEUROTRAN_SYMP_3"/>
    <property type="match status" value="1"/>
</dbReference>
<dbReference type="RefSeq" id="WP_081600092.1">
    <property type="nucleotide sequence ID" value="NZ_BSTG01000002.1"/>
</dbReference>
<keyword evidence="2" id="KW-0813">Transport</keyword>
<evidence type="ECO:0000256" key="1">
    <source>
        <dbReference type="ARBA" id="ARBA00004141"/>
    </source>
</evidence>
<dbReference type="PANTHER" id="PTHR42948:SF1">
    <property type="entry name" value="TRANSPORTER"/>
    <property type="match status" value="1"/>
</dbReference>
<evidence type="ECO:0000313" key="10">
    <source>
        <dbReference type="Proteomes" id="UP000319068"/>
    </source>
</evidence>
<evidence type="ECO:0000256" key="7">
    <source>
        <dbReference type="SAM" id="Phobius"/>
    </source>
</evidence>
<feature type="transmembrane region" description="Helical" evidence="7">
    <location>
        <begin position="475"/>
        <end position="499"/>
    </location>
</feature>
<feature type="transmembrane region" description="Helical" evidence="7">
    <location>
        <begin position="269"/>
        <end position="294"/>
    </location>
</feature>
<reference evidence="8" key="2">
    <citation type="submission" date="2023-03" db="EMBL/GenBank/DDBJ databases">
        <title>Cellulosimicrobium cellulans NBRC 103059.</title>
        <authorList>
            <person name="Ichikawa N."/>
            <person name="Sato H."/>
            <person name="Tonouchi N."/>
        </authorList>
    </citation>
    <scope>NUCLEOTIDE SEQUENCE</scope>
    <source>
        <strain evidence="8">NBRC 103059</strain>
    </source>
</reference>
<feature type="transmembrane region" description="Helical" evidence="7">
    <location>
        <begin position="190"/>
        <end position="212"/>
    </location>
</feature>
<feature type="transmembrane region" description="Helical" evidence="7">
    <location>
        <begin position="399"/>
        <end position="420"/>
    </location>
</feature>
<feature type="transmembrane region" description="Helical" evidence="7">
    <location>
        <begin position="232"/>
        <end position="257"/>
    </location>
</feature>
<organism evidence="8 11">
    <name type="scientific">Cellulosimicrobium cellulans</name>
    <name type="common">Arthrobacter luteus</name>
    <dbReference type="NCBI Taxonomy" id="1710"/>
    <lineage>
        <taxon>Bacteria</taxon>
        <taxon>Bacillati</taxon>
        <taxon>Actinomycetota</taxon>
        <taxon>Actinomycetes</taxon>
        <taxon>Micrococcales</taxon>
        <taxon>Promicromonosporaceae</taxon>
        <taxon>Cellulosimicrobium</taxon>
    </lineage>
</organism>
<feature type="transmembrane region" description="Helical" evidence="7">
    <location>
        <begin position="98"/>
        <end position="127"/>
    </location>
</feature>
<keyword evidence="4 7" id="KW-1133">Transmembrane helix</keyword>
<dbReference type="Pfam" id="PF00209">
    <property type="entry name" value="SNF"/>
    <property type="match status" value="2"/>
</dbReference>
<dbReference type="PRINTS" id="PR00176">
    <property type="entry name" value="NANEUSMPORT"/>
</dbReference>
<keyword evidence="10" id="KW-1185">Reference proteome</keyword>
<dbReference type="NCBIfam" id="NF037979">
    <property type="entry name" value="Na_transp"/>
    <property type="match status" value="1"/>
</dbReference>
<reference evidence="9 10" key="1">
    <citation type="submission" date="2019-07" db="EMBL/GenBank/DDBJ databases">
        <title>Complete Genome Sequence and Methylome Analysis of Arthrobacter luteus NEB113.</title>
        <authorList>
            <person name="Fomenkov A."/>
            <person name="Anton B.P."/>
            <person name="Vincze T."/>
            <person name="Roberts R.J."/>
        </authorList>
    </citation>
    <scope>NUCLEOTIDE SEQUENCE [LARGE SCALE GENOMIC DNA]</scope>
    <source>
        <strain evidence="9 10">NEB113</strain>
    </source>
</reference>
<feature type="transmembrane region" description="Helical" evidence="7">
    <location>
        <begin position="157"/>
        <end position="178"/>
    </location>
</feature>
<gene>
    <name evidence="8" type="ORF">Ccel01_19140</name>
    <name evidence="9" type="ORF">FOG94_01145</name>
</gene>
<evidence type="ECO:0000313" key="11">
    <source>
        <dbReference type="Proteomes" id="UP001165168"/>
    </source>
</evidence>
<name>A0AAV5P6F5_CELCE</name>
<evidence type="ECO:0000313" key="9">
    <source>
        <dbReference type="EMBL" id="QDP73939.1"/>
    </source>
</evidence>
<dbReference type="GO" id="GO:0016020">
    <property type="term" value="C:membrane"/>
    <property type="evidence" value="ECO:0007669"/>
    <property type="project" value="UniProtKB-SubCell"/>
</dbReference>